<dbReference type="EMBL" id="JAQQAF010000009">
    <property type="protein sequence ID" value="KAJ8461341.1"/>
    <property type="molecule type" value="Genomic_DNA"/>
</dbReference>
<organism evidence="1 2">
    <name type="scientific">Ensete ventricosum</name>
    <name type="common">Abyssinian banana</name>
    <name type="synonym">Musa ensete</name>
    <dbReference type="NCBI Taxonomy" id="4639"/>
    <lineage>
        <taxon>Eukaryota</taxon>
        <taxon>Viridiplantae</taxon>
        <taxon>Streptophyta</taxon>
        <taxon>Embryophyta</taxon>
        <taxon>Tracheophyta</taxon>
        <taxon>Spermatophyta</taxon>
        <taxon>Magnoliopsida</taxon>
        <taxon>Liliopsida</taxon>
        <taxon>Zingiberales</taxon>
        <taxon>Musaceae</taxon>
        <taxon>Ensete</taxon>
    </lineage>
</organism>
<protein>
    <submittedName>
        <fullName evidence="1">Uncharacterized protein</fullName>
    </submittedName>
</protein>
<keyword evidence="2" id="KW-1185">Reference proteome</keyword>
<accession>A0AAV8PS17</accession>
<dbReference type="Proteomes" id="UP001222027">
    <property type="component" value="Unassembled WGS sequence"/>
</dbReference>
<comment type="caution">
    <text evidence="1">The sequence shown here is derived from an EMBL/GenBank/DDBJ whole genome shotgun (WGS) entry which is preliminary data.</text>
</comment>
<evidence type="ECO:0000313" key="1">
    <source>
        <dbReference type="EMBL" id="KAJ8461341.1"/>
    </source>
</evidence>
<evidence type="ECO:0000313" key="2">
    <source>
        <dbReference type="Proteomes" id="UP001222027"/>
    </source>
</evidence>
<reference evidence="1 2" key="1">
    <citation type="submission" date="2022-12" db="EMBL/GenBank/DDBJ databases">
        <title>Chromosome-scale assembly of the Ensete ventricosum genome.</title>
        <authorList>
            <person name="Dussert Y."/>
            <person name="Stocks J."/>
            <person name="Wendawek A."/>
            <person name="Woldeyes F."/>
            <person name="Nichols R.A."/>
            <person name="Borrell J.S."/>
        </authorList>
    </citation>
    <scope>NUCLEOTIDE SEQUENCE [LARGE SCALE GENOMIC DNA]</scope>
    <source>
        <strain evidence="2">cv. Maze</strain>
        <tissue evidence="1">Seeds</tissue>
    </source>
</reference>
<sequence>MSSTVVVSGKPPAGLLQCCDPPNARSPIKPEEVAEDSIHLLLHLEMEAEVDVLETSQQALIPVPGSSTVPGLTRRT</sequence>
<gene>
    <name evidence="1" type="ORF">OPV22_034267</name>
</gene>
<proteinExistence type="predicted"/>
<name>A0AAV8PS17_ENSVE</name>
<dbReference type="AlphaFoldDB" id="A0AAV8PS17"/>